<evidence type="ECO:0000256" key="1">
    <source>
        <dbReference type="ARBA" id="ARBA00022723"/>
    </source>
</evidence>
<dbReference type="GO" id="GO:0016491">
    <property type="term" value="F:oxidoreductase activity"/>
    <property type="evidence" value="ECO:0007669"/>
    <property type="project" value="InterPro"/>
</dbReference>
<keyword evidence="1" id="KW-0479">Metal-binding</keyword>
<dbReference type="InterPro" id="IPR033138">
    <property type="entry name" value="Cu_oxidase_CS"/>
</dbReference>
<dbReference type="PROSITE" id="PS00080">
    <property type="entry name" value="MULTICOPPER_OXIDASE2"/>
    <property type="match status" value="1"/>
</dbReference>
<accession>A0A6P8MEG0</accession>
<dbReference type="SUPFAM" id="SSF49503">
    <property type="entry name" value="Cupredoxins"/>
    <property type="match status" value="1"/>
</dbReference>
<reference evidence="4" key="1">
    <citation type="submission" date="2025-08" db="UniProtKB">
        <authorList>
            <consortium name="RefSeq"/>
        </authorList>
    </citation>
    <scope>IDENTIFICATION</scope>
    <source>
        <tissue evidence="4">Muscle</tissue>
    </source>
</reference>
<feature type="domain" description="Plastocyanin-like" evidence="2">
    <location>
        <begin position="26"/>
        <end position="79"/>
    </location>
</feature>
<dbReference type="InterPro" id="IPR011706">
    <property type="entry name" value="Cu-oxidase_C"/>
</dbReference>
<organism evidence="3 4">
    <name type="scientific">Bombus bifarius</name>
    <dbReference type="NCBI Taxonomy" id="103933"/>
    <lineage>
        <taxon>Eukaryota</taxon>
        <taxon>Metazoa</taxon>
        <taxon>Ecdysozoa</taxon>
        <taxon>Arthropoda</taxon>
        <taxon>Hexapoda</taxon>
        <taxon>Insecta</taxon>
        <taxon>Pterygota</taxon>
        <taxon>Neoptera</taxon>
        <taxon>Endopterygota</taxon>
        <taxon>Hymenoptera</taxon>
        <taxon>Apocrita</taxon>
        <taxon>Aculeata</taxon>
        <taxon>Apoidea</taxon>
        <taxon>Anthophila</taxon>
        <taxon>Apidae</taxon>
        <taxon>Bombus</taxon>
        <taxon>Pyrobombus</taxon>
    </lineage>
</organism>
<dbReference type="KEGG" id="bbif:117206112"/>
<keyword evidence="3" id="KW-1185">Reference proteome</keyword>
<dbReference type="Gene3D" id="2.60.40.420">
    <property type="entry name" value="Cupredoxins - blue copper proteins"/>
    <property type="match status" value="1"/>
</dbReference>
<dbReference type="GO" id="GO:0005507">
    <property type="term" value="F:copper ion binding"/>
    <property type="evidence" value="ECO:0007669"/>
    <property type="project" value="InterPro"/>
</dbReference>
<gene>
    <name evidence="4" type="primary">LOC117206112</name>
</gene>
<dbReference type="PROSITE" id="PS00079">
    <property type="entry name" value="MULTICOPPER_OXIDASE1"/>
    <property type="match status" value="1"/>
</dbReference>
<evidence type="ECO:0000313" key="4">
    <source>
        <dbReference type="RefSeq" id="XP_033301015.1"/>
    </source>
</evidence>
<dbReference type="Pfam" id="PF07731">
    <property type="entry name" value="Cu-oxidase_2"/>
    <property type="match status" value="1"/>
</dbReference>
<evidence type="ECO:0000313" key="3">
    <source>
        <dbReference type="Proteomes" id="UP000515164"/>
    </source>
</evidence>
<dbReference type="InterPro" id="IPR008972">
    <property type="entry name" value="Cupredoxin"/>
</dbReference>
<sequence>MGDFGGRNISRSDIEAVIDQHMQRLKNGEYSNPPGKDTIKLINGGYAIIRFKANNPGWWLLHCHFIWHHITGMEPVIHVGDKSDLPPVPRGFPVCNNWRPAVDTLKDLYNL</sequence>
<dbReference type="InterPro" id="IPR002355">
    <property type="entry name" value="Cu_oxidase_Cu_BS"/>
</dbReference>
<dbReference type="AlphaFoldDB" id="A0A6P8MEG0"/>
<dbReference type="GeneID" id="117206112"/>
<protein>
    <submittedName>
        <fullName evidence="4">Laccase-19</fullName>
    </submittedName>
</protein>
<evidence type="ECO:0000259" key="2">
    <source>
        <dbReference type="Pfam" id="PF07731"/>
    </source>
</evidence>
<name>A0A6P8MEG0_9HYME</name>
<proteinExistence type="predicted"/>
<dbReference type="Proteomes" id="UP000515164">
    <property type="component" value="Unplaced"/>
</dbReference>
<dbReference type="RefSeq" id="XP_033301015.1">
    <property type="nucleotide sequence ID" value="XM_033445124.1"/>
</dbReference>